<keyword evidence="2" id="KW-0808">Transferase</keyword>
<evidence type="ECO:0000313" key="2">
    <source>
        <dbReference type="EMBL" id="MBW8481325.1"/>
    </source>
</evidence>
<dbReference type="GO" id="GO:0032259">
    <property type="term" value="P:methylation"/>
    <property type="evidence" value="ECO:0007669"/>
    <property type="project" value="UniProtKB-KW"/>
</dbReference>
<feature type="domain" description="Methyltransferase" evidence="1">
    <location>
        <begin position="43"/>
        <end position="124"/>
    </location>
</feature>
<organism evidence="2 3">
    <name type="scientific">Actinomadura parmotrematis</name>
    <dbReference type="NCBI Taxonomy" id="2864039"/>
    <lineage>
        <taxon>Bacteria</taxon>
        <taxon>Bacillati</taxon>
        <taxon>Actinomycetota</taxon>
        <taxon>Actinomycetes</taxon>
        <taxon>Streptosporangiales</taxon>
        <taxon>Thermomonosporaceae</taxon>
        <taxon>Actinomadura</taxon>
    </lineage>
</organism>
<keyword evidence="2" id="KW-0489">Methyltransferase</keyword>
<comment type="caution">
    <text evidence="2">The sequence shown here is derived from an EMBL/GenBank/DDBJ whole genome shotgun (WGS) entry which is preliminary data.</text>
</comment>
<evidence type="ECO:0000259" key="1">
    <source>
        <dbReference type="Pfam" id="PF13649"/>
    </source>
</evidence>
<dbReference type="SUPFAM" id="SSF53335">
    <property type="entry name" value="S-adenosyl-L-methionine-dependent methyltransferases"/>
    <property type="match status" value="1"/>
</dbReference>
<dbReference type="InterPro" id="IPR029063">
    <property type="entry name" value="SAM-dependent_MTases_sf"/>
</dbReference>
<protein>
    <submittedName>
        <fullName evidence="2">SAM-dependent methyltransferase</fullName>
    </submittedName>
</protein>
<dbReference type="GO" id="GO:0008168">
    <property type="term" value="F:methyltransferase activity"/>
    <property type="evidence" value="ECO:0007669"/>
    <property type="project" value="UniProtKB-KW"/>
</dbReference>
<dbReference type="Gene3D" id="3.40.50.150">
    <property type="entry name" value="Vaccinia Virus protein VP39"/>
    <property type="match status" value="1"/>
</dbReference>
<keyword evidence="3" id="KW-1185">Reference proteome</keyword>
<evidence type="ECO:0000313" key="3">
    <source>
        <dbReference type="Proteomes" id="UP000774570"/>
    </source>
</evidence>
<gene>
    <name evidence="2" type="ORF">K1Y72_03005</name>
</gene>
<dbReference type="EMBL" id="JAIBOA010000002">
    <property type="protein sequence ID" value="MBW8481325.1"/>
    <property type="molecule type" value="Genomic_DNA"/>
</dbReference>
<dbReference type="InterPro" id="IPR041698">
    <property type="entry name" value="Methyltransf_25"/>
</dbReference>
<reference evidence="2 3" key="1">
    <citation type="submission" date="2021-07" db="EMBL/GenBank/DDBJ databases">
        <title>Actinomadura sp. PM05-2 isolated from lichen.</title>
        <authorList>
            <person name="Somphong A."/>
            <person name="Phongsopitanun W."/>
            <person name="Tanasupawat S."/>
            <person name="Peongsungnone V."/>
        </authorList>
    </citation>
    <scope>NUCLEOTIDE SEQUENCE [LARGE SCALE GENOMIC DNA]</scope>
    <source>
        <strain evidence="2 3">PM05-2</strain>
    </source>
</reference>
<dbReference type="Pfam" id="PF13649">
    <property type="entry name" value="Methyltransf_25"/>
    <property type="match status" value="1"/>
</dbReference>
<proteinExistence type="predicted"/>
<dbReference type="RefSeq" id="WP_220163010.1">
    <property type="nucleotide sequence ID" value="NZ_JAIBOA010000002.1"/>
</dbReference>
<accession>A0ABS7FLR5</accession>
<sequence length="248" mass="25378">MTGTAEFSAAWLALREPADAAARSAELAALAAGTLPPGRAVVRDLGCGTGAMARWLAGRLPAGTPGPRWILHDRDPALLAEAAARLPAAETRLGDLAALDARGTDLVIASALLDVLTAAELDRLAAIGCPALLALTVTGRVELDPPGPRDAAFTAAFNDHQRRGGRLGPDAVPAAVAAFRGGGFAVRVRPSPWRLGPADAALVTAWLRGWVAAAVEQDPGLAAHADAYLARPPARVTVHHADLLAVPA</sequence>
<name>A0ABS7FLR5_9ACTN</name>
<dbReference type="Proteomes" id="UP000774570">
    <property type="component" value="Unassembled WGS sequence"/>
</dbReference>